<feature type="non-terminal residue" evidence="2">
    <location>
        <position position="428"/>
    </location>
</feature>
<dbReference type="CDD" id="cd18186">
    <property type="entry name" value="BTB_POZ_ZBTB_KLHL-like"/>
    <property type="match status" value="1"/>
</dbReference>
<name>A0A9W8MJK2_9AGAR</name>
<accession>A0A9W8MJK2</accession>
<evidence type="ECO:0000313" key="2">
    <source>
        <dbReference type="EMBL" id="KAJ2930909.1"/>
    </source>
</evidence>
<gene>
    <name evidence="2" type="ORF">H1R20_g6173</name>
</gene>
<dbReference type="AlphaFoldDB" id="A0A9W8MJK2"/>
<dbReference type="SUPFAM" id="SSF54695">
    <property type="entry name" value="POZ domain"/>
    <property type="match status" value="1"/>
</dbReference>
<dbReference type="Gene3D" id="3.30.710.10">
    <property type="entry name" value="Potassium Channel Kv1.1, Chain A"/>
    <property type="match status" value="1"/>
</dbReference>
<dbReference type="InterPro" id="IPR011333">
    <property type="entry name" value="SKP1/BTB/POZ_sf"/>
</dbReference>
<comment type="caution">
    <text evidence="2">The sequence shown here is derived from an EMBL/GenBank/DDBJ whole genome shotgun (WGS) entry which is preliminary data.</text>
</comment>
<protein>
    <recommendedName>
        <fullName evidence="1">BTB domain-containing protein</fullName>
    </recommendedName>
</protein>
<feature type="domain" description="BTB" evidence="1">
    <location>
        <begin position="94"/>
        <end position="207"/>
    </location>
</feature>
<sequence length="428" mass="48407">MVQLYILNPVQKLRLLARMWFRGSKPSLLDVDASPLASVQEPSLNAPESARISQEGSYRRPAKLPAQAQVFLPSNQHVTPRHDPDYYPSDAEGRFCTFLVENTLFRVHRCYLLRESSVFADMFSLPQPQDRLDGTSDATAIRLSDTADQFRDLLWALYSPPSRLCLYTRSNQGELSLERLLNIAEISIKYCITSYEDWATERLYQLAQEPASFLRSAPATKCARVLNVAVLSDHKKLQKVVEKRLISRILWSNMDSVAPILQVAEHHDLRRLKGAAYYRELISLDAVRSSEDPRQTPPDCPRNYPSFSSISNPAQRKAMCGAHLALSTVCQELPGNIPKFDARLCPLHDQCLEEWSKAWRDAALEVEEEYRGSTADVLGRLRATMVLLRKSLPELNGMSVSCTLAALEAIDAMRDGMVDELADYFRVD</sequence>
<dbReference type="Proteomes" id="UP001140091">
    <property type="component" value="Unassembled WGS sequence"/>
</dbReference>
<keyword evidence="3" id="KW-1185">Reference proteome</keyword>
<dbReference type="InterPro" id="IPR000210">
    <property type="entry name" value="BTB/POZ_dom"/>
</dbReference>
<dbReference type="Pfam" id="PF00651">
    <property type="entry name" value="BTB"/>
    <property type="match status" value="1"/>
</dbReference>
<evidence type="ECO:0000259" key="1">
    <source>
        <dbReference type="SMART" id="SM00225"/>
    </source>
</evidence>
<dbReference type="OrthoDB" id="3157337at2759"/>
<dbReference type="EMBL" id="JANBPK010000816">
    <property type="protein sequence ID" value="KAJ2930909.1"/>
    <property type="molecule type" value="Genomic_DNA"/>
</dbReference>
<proteinExistence type="predicted"/>
<organism evidence="2 3">
    <name type="scientific">Candolleomyces eurysporus</name>
    <dbReference type="NCBI Taxonomy" id="2828524"/>
    <lineage>
        <taxon>Eukaryota</taxon>
        <taxon>Fungi</taxon>
        <taxon>Dikarya</taxon>
        <taxon>Basidiomycota</taxon>
        <taxon>Agaricomycotina</taxon>
        <taxon>Agaricomycetes</taxon>
        <taxon>Agaricomycetidae</taxon>
        <taxon>Agaricales</taxon>
        <taxon>Agaricineae</taxon>
        <taxon>Psathyrellaceae</taxon>
        <taxon>Candolleomyces</taxon>
    </lineage>
</organism>
<reference evidence="2" key="1">
    <citation type="submission" date="2022-06" db="EMBL/GenBank/DDBJ databases">
        <title>Genome Sequence of Candolleomyces eurysporus.</title>
        <authorList>
            <person name="Buettner E."/>
        </authorList>
    </citation>
    <scope>NUCLEOTIDE SEQUENCE</scope>
    <source>
        <strain evidence="2">VTCC 930004</strain>
    </source>
</reference>
<evidence type="ECO:0000313" key="3">
    <source>
        <dbReference type="Proteomes" id="UP001140091"/>
    </source>
</evidence>
<dbReference type="SMART" id="SM00225">
    <property type="entry name" value="BTB"/>
    <property type="match status" value="1"/>
</dbReference>